<feature type="repeat" description="PPR" evidence="2">
    <location>
        <begin position="380"/>
        <end position="414"/>
    </location>
</feature>
<dbReference type="Pfam" id="PF13041">
    <property type="entry name" value="PPR_2"/>
    <property type="match status" value="2"/>
</dbReference>
<evidence type="ECO:0000256" key="1">
    <source>
        <dbReference type="ARBA" id="ARBA00022737"/>
    </source>
</evidence>
<dbReference type="Pfam" id="PF01535">
    <property type="entry name" value="PPR"/>
    <property type="match status" value="5"/>
</dbReference>
<dbReference type="Gene3D" id="1.25.40.10">
    <property type="entry name" value="Tetratricopeptide repeat domain"/>
    <property type="match status" value="5"/>
</dbReference>
<proteinExistence type="predicted"/>
<feature type="repeat" description="PPR" evidence="2">
    <location>
        <begin position="279"/>
        <end position="313"/>
    </location>
</feature>
<dbReference type="STRING" id="29655.A0A0K9NY01"/>
<accession>A0A0K9NY01</accession>
<dbReference type="InterPro" id="IPR046960">
    <property type="entry name" value="PPR_At4g14850-like_plant"/>
</dbReference>
<dbReference type="FunFam" id="1.25.40.10:FF:000351">
    <property type="entry name" value="Pentatricopeptide repeat-containing protein"/>
    <property type="match status" value="1"/>
</dbReference>
<dbReference type="NCBIfam" id="TIGR00756">
    <property type="entry name" value="PPR"/>
    <property type="match status" value="4"/>
</dbReference>
<dbReference type="Proteomes" id="UP000036987">
    <property type="component" value="Unassembled WGS sequence"/>
</dbReference>
<reference evidence="4" key="1">
    <citation type="journal article" date="2016" name="Nature">
        <title>The genome of the seagrass Zostera marina reveals angiosperm adaptation to the sea.</title>
        <authorList>
            <person name="Olsen J.L."/>
            <person name="Rouze P."/>
            <person name="Verhelst B."/>
            <person name="Lin Y.-C."/>
            <person name="Bayer T."/>
            <person name="Collen J."/>
            <person name="Dattolo E."/>
            <person name="De Paoli E."/>
            <person name="Dittami S."/>
            <person name="Maumus F."/>
            <person name="Michel G."/>
            <person name="Kersting A."/>
            <person name="Lauritano C."/>
            <person name="Lohaus R."/>
            <person name="Toepel M."/>
            <person name="Tonon T."/>
            <person name="Vanneste K."/>
            <person name="Amirebrahimi M."/>
            <person name="Brakel J."/>
            <person name="Bostroem C."/>
            <person name="Chovatia M."/>
            <person name="Grimwood J."/>
            <person name="Jenkins J.W."/>
            <person name="Jueterbock A."/>
            <person name="Mraz A."/>
            <person name="Stam W.T."/>
            <person name="Tice H."/>
            <person name="Bornberg-Bauer E."/>
            <person name="Green P.J."/>
            <person name="Pearson G.A."/>
            <person name="Procaccini G."/>
            <person name="Duarte C.M."/>
            <person name="Schmutz J."/>
            <person name="Reusch T.B.H."/>
            <person name="Van de Peer Y."/>
        </authorList>
    </citation>
    <scope>NUCLEOTIDE SEQUENCE [LARGE SCALE GENOMIC DNA]</scope>
    <source>
        <strain evidence="4">cv. Finnish</strain>
    </source>
</reference>
<comment type="caution">
    <text evidence="3">The sequence shown here is derived from an EMBL/GenBank/DDBJ whole genome shotgun (WGS) entry which is preliminary data.</text>
</comment>
<dbReference type="PANTHER" id="PTHR24015">
    <property type="entry name" value="OS07G0578800 PROTEIN-RELATED"/>
    <property type="match status" value="1"/>
</dbReference>
<organism evidence="3 4">
    <name type="scientific">Zostera marina</name>
    <name type="common">Eelgrass</name>
    <dbReference type="NCBI Taxonomy" id="29655"/>
    <lineage>
        <taxon>Eukaryota</taxon>
        <taxon>Viridiplantae</taxon>
        <taxon>Streptophyta</taxon>
        <taxon>Embryophyta</taxon>
        <taxon>Tracheophyta</taxon>
        <taxon>Spermatophyta</taxon>
        <taxon>Magnoliopsida</taxon>
        <taxon>Liliopsida</taxon>
        <taxon>Zosteraceae</taxon>
        <taxon>Zostera</taxon>
    </lineage>
</organism>
<dbReference type="GO" id="GO:0003723">
    <property type="term" value="F:RNA binding"/>
    <property type="evidence" value="ECO:0000318"/>
    <property type="project" value="GO_Central"/>
</dbReference>
<dbReference type="PROSITE" id="PS51375">
    <property type="entry name" value="PPR"/>
    <property type="match status" value="4"/>
</dbReference>
<feature type="repeat" description="PPR" evidence="2">
    <location>
        <begin position="181"/>
        <end position="215"/>
    </location>
</feature>
<sequence>MERVISALSTAVAWEAAAKELQESYLRLIAKASNIDYLYQIQTQTIVTNIRKSLPVITKLIQRIFDFGHRDHGRLLFSTIPNPDVFLFNVLLRSSDDDVSVYTKLLRHLPRLHPDSYSLSFAITAASNSRSFTSGRLLHGHTITLGYQTSPFVASTLMNFYLSFSQTSIAAKVFDGIPSPDTICFNTLISGLIRNSRSKEALNIFSRFFNGAFRLDYATIAGVLPIADNLEVGTVLHCLGLKSGLDRHAYVTTSLISMYSKVGSVSTAKYLFREINVPDLVTWNAIIGGCSNGGDVESSVAFFKELIGSGQHPNRTTFLCFLPGTGLFGYGELTRSIHGLTLKSGVNIDRSVSSALTTVYSRLNDMVSAREVFDNAPENCLITWNSMISGYVQNGYPGMAVDLFKKMRRVNSIRPNPTTMTSILSACAHLGKLNLGKWIHRTIISLELELGFESNVFVSTALIDMYAKCGKIEYSRRIFDTMAMEEKNVVSWNAMITAYGQHGCGRESLKLFSEMLDFGVTPTSVTFLSLLYACSHSGLVEDGERIFRLMQVDFDISPSSDHYTSMVDLFGRAGWVHQALEFIKTIPEMKLGAAVWGALLGACMLHGNSDLAKYASKKLFELDSDSSGHYVLLSNIYSAHNHYPEAASIRNATVMRKHSKSPGYSFFEENR</sequence>
<dbReference type="OMA" id="KWIHRTI"/>
<dbReference type="InterPro" id="IPR002885">
    <property type="entry name" value="PPR_rpt"/>
</dbReference>
<dbReference type="FunFam" id="1.25.40.10:FF:000090">
    <property type="entry name" value="Pentatricopeptide repeat-containing protein, chloroplastic"/>
    <property type="match status" value="1"/>
</dbReference>
<feature type="repeat" description="PPR" evidence="2">
    <location>
        <begin position="488"/>
        <end position="522"/>
    </location>
</feature>
<dbReference type="OrthoDB" id="185373at2759"/>
<dbReference type="Pfam" id="PF20431">
    <property type="entry name" value="E_motif"/>
    <property type="match status" value="1"/>
</dbReference>
<dbReference type="PANTHER" id="PTHR24015:SF1695">
    <property type="entry name" value="OS06G0185800 PROTEIN"/>
    <property type="match status" value="1"/>
</dbReference>
<dbReference type="GO" id="GO:0009451">
    <property type="term" value="P:RNA modification"/>
    <property type="evidence" value="ECO:0000318"/>
    <property type="project" value="GO_Central"/>
</dbReference>
<evidence type="ECO:0000313" key="3">
    <source>
        <dbReference type="EMBL" id="KMZ61604.1"/>
    </source>
</evidence>
<keyword evidence="4" id="KW-1185">Reference proteome</keyword>
<keyword evidence="1" id="KW-0677">Repeat</keyword>
<dbReference type="EMBL" id="LFYR01001452">
    <property type="protein sequence ID" value="KMZ61604.1"/>
    <property type="molecule type" value="Genomic_DNA"/>
</dbReference>
<dbReference type="InterPro" id="IPR046848">
    <property type="entry name" value="E_motif"/>
</dbReference>
<evidence type="ECO:0000313" key="4">
    <source>
        <dbReference type="Proteomes" id="UP000036987"/>
    </source>
</evidence>
<gene>
    <name evidence="3" type="ORF">ZOSMA_50G00180</name>
</gene>
<evidence type="ECO:0000256" key="2">
    <source>
        <dbReference type="PROSITE-ProRule" id="PRU00708"/>
    </source>
</evidence>
<name>A0A0K9NY01_ZOSMR</name>
<dbReference type="InterPro" id="IPR011990">
    <property type="entry name" value="TPR-like_helical_dom_sf"/>
</dbReference>
<protein>
    <submittedName>
        <fullName evidence="3">Pentatricopeptide repeat-containing protein</fullName>
    </submittedName>
</protein>
<dbReference type="AlphaFoldDB" id="A0A0K9NY01"/>